<reference evidence="2" key="1">
    <citation type="submission" date="2024-05" db="EMBL/GenBank/DDBJ databases">
        <title>Draft Genome Sequences of Flagellimonas sp. MMG031 and Marinobacter sp. MMG032 Isolated from the dinoflagellate Symbiodinium pilosum.</title>
        <authorList>
            <person name="Shikuma N.J."/>
            <person name="Farrell M.V."/>
        </authorList>
    </citation>
    <scope>NUCLEOTIDE SEQUENCE</scope>
    <source>
        <strain evidence="2">MMG032</strain>
    </source>
</reference>
<dbReference type="KEGG" id="mamm:ABNF92_19365"/>
<dbReference type="EMBL" id="CP157802">
    <property type="protein sequence ID" value="XBQ19570.1"/>
    <property type="molecule type" value="Genomic_DNA"/>
</dbReference>
<dbReference type="Gene3D" id="2.160.10.10">
    <property type="entry name" value="Hexapeptide repeat proteins"/>
    <property type="match status" value="1"/>
</dbReference>
<evidence type="ECO:0000313" key="2">
    <source>
        <dbReference type="EMBL" id="XBQ19570.1"/>
    </source>
</evidence>
<sequence>MTGITEIAKKTIRIGALIAVSPLVVLFWLLRPVSREDSLFAAFSQTVSLFPGLLGSYLRIAFYRCAMNRCATDSFIGFGTLFSHRDTELHSGIYIGPQCNIGLSVIHRNCLLGSGVHLLSGKNQHRFDDPDTPIRLQGGEFTKISLGENTWVGNGAIIMANVGRDCIIGAGTVVTNDIPPGSIVAGNPGKVVRSRYAESTQGATT</sequence>
<keyword evidence="2" id="KW-0808">Transferase</keyword>
<keyword evidence="1" id="KW-0812">Transmembrane</keyword>
<name>A0AAU7MML5_9GAMM</name>
<dbReference type="InterPro" id="IPR001451">
    <property type="entry name" value="Hexapep"/>
</dbReference>
<feature type="transmembrane region" description="Helical" evidence="1">
    <location>
        <begin position="42"/>
        <end position="62"/>
    </location>
</feature>
<proteinExistence type="predicted"/>
<evidence type="ECO:0000256" key="1">
    <source>
        <dbReference type="SAM" id="Phobius"/>
    </source>
</evidence>
<protein>
    <submittedName>
        <fullName evidence="2">Acyltransferase</fullName>
    </submittedName>
</protein>
<keyword evidence="2" id="KW-0012">Acyltransferase</keyword>
<dbReference type="InterPro" id="IPR051159">
    <property type="entry name" value="Hexapeptide_acetyltransf"/>
</dbReference>
<dbReference type="PANTHER" id="PTHR23416:SF78">
    <property type="entry name" value="LIPOPOLYSACCHARIDE BIOSYNTHESIS O-ACETYL TRANSFERASE WBBJ-RELATED"/>
    <property type="match status" value="1"/>
</dbReference>
<organism evidence="2">
    <name type="scientific">Marinobacter sp. MMG032</name>
    <dbReference type="NCBI Taxonomy" id="3158548"/>
    <lineage>
        <taxon>Bacteria</taxon>
        <taxon>Pseudomonadati</taxon>
        <taxon>Pseudomonadota</taxon>
        <taxon>Gammaproteobacteria</taxon>
        <taxon>Pseudomonadales</taxon>
        <taxon>Marinobacteraceae</taxon>
        <taxon>Marinobacter</taxon>
    </lineage>
</organism>
<keyword evidence="1" id="KW-1133">Transmembrane helix</keyword>
<keyword evidence="1" id="KW-0472">Membrane</keyword>
<accession>A0AAU7MML5</accession>
<feature type="transmembrane region" description="Helical" evidence="1">
    <location>
        <begin position="12"/>
        <end position="30"/>
    </location>
</feature>
<dbReference type="SUPFAM" id="SSF51161">
    <property type="entry name" value="Trimeric LpxA-like enzymes"/>
    <property type="match status" value="1"/>
</dbReference>
<dbReference type="AlphaFoldDB" id="A0AAU7MML5"/>
<dbReference type="GO" id="GO:0016746">
    <property type="term" value="F:acyltransferase activity"/>
    <property type="evidence" value="ECO:0007669"/>
    <property type="project" value="UniProtKB-KW"/>
</dbReference>
<dbReference type="CDD" id="cd04647">
    <property type="entry name" value="LbH_MAT_like"/>
    <property type="match status" value="1"/>
</dbReference>
<dbReference type="PANTHER" id="PTHR23416">
    <property type="entry name" value="SIALIC ACID SYNTHASE-RELATED"/>
    <property type="match status" value="1"/>
</dbReference>
<dbReference type="InterPro" id="IPR011004">
    <property type="entry name" value="Trimer_LpxA-like_sf"/>
</dbReference>
<dbReference type="Pfam" id="PF00132">
    <property type="entry name" value="Hexapep"/>
    <property type="match status" value="1"/>
</dbReference>
<dbReference type="RefSeq" id="WP_349343056.1">
    <property type="nucleotide sequence ID" value="NZ_CP157802.1"/>
</dbReference>
<gene>
    <name evidence="2" type="ORF">ABNF92_19365</name>
</gene>